<dbReference type="EMBL" id="FNNC01000004">
    <property type="protein sequence ID" value="SDW65597.1"/>
    <property type="molecule type" value="Genomic_DNA"/>
</dbReference>
<dbReference type="InterPro" id="IPR023346">
    <property type="entry name" value="Lysozyme-like_dom_sf"/>
</dbReference>
<dbReference type="AlphaFoldDB" id="A0A1H2VBA7"/>
<dbReference type="PANTHER" id="PTHR37423:SF2">
    <property type="entry name" value="MEMBRANE-BOUND LYTIC MUREIN TRANSGLYCOSYLASE C"/>
    <property type="match status" value="1"/>
</dbReference>
<organism evidence="4 5">
    <name type="scientific">Marinococcus luteus</name>
    <dbReference type="NCBI Taxonomy" id="1122204"/>
    <lineage>
        <taxon>Bacteria</taxon>
        <taxon>Bacillati</taxon>
        <taxon>Bacillota</taxon>
        <taxon>Bacilli</taxon>
        <taxon>Bacillales</taxon>
        <taxon>Bacillaceae</taxon>
        <taxon>Marinococcus</taxon>
    </lineage>
</organism>
<feature type="domain" description="Transglycosylase SLT" evidence="3">
    <location>
        <begin position="120"/>
        <end position="227"/>
    </location>
</feature>
<dbReference type="GO" id="GO:0008933">
    <property type="term" value="F:peptidoglycan lytic transglycosylase activity"/>
    <property type="evidence" value="ECO:0007669"/>
    <property type="project" value="InterPro"/>
</dbReference>
<evidence type="ECO:0000259" key="3">
    <source>
        <dbReference type="Pfam" id="PF01464"/>
    </source>
</evidence>
<evidence type="ECO:0000256" key="2">
    <source>
        <dbReference type="SAM" id="MobiDB-lite"/>
    </source>
</evidence>
<dbReference type="CDD" id="cd00254">
    <property type="entry name" value="LT-like"/>
    <property type="match status" value="1"/>
</dbReference>
<evidence type="ECO:0000313" key="5">
    <source>
        <dbReference type="Proteomes" id="UP000199488"/>
    </source>
</evidence>
<comment type="similarity">
    <text evidence="1">Belongs to the transglycosylase Slt family.</text>
</comment>
<accession>A0A1H2VBA7</accession>
<dbReference type="RefSeq" id="WP_245724066.1">
    <property type="nucleotide sequence ID" value="NZ_FNNC01000004.1"/>
</dbReference>
<feature type="compositionally biased region" description="Low complexity" evidence="2">
    <location>
        <begin position="99"/>
        <end position="114"/>
    </location>
</feature>
<protein>
    <submittedName>
        <fullName evidence="4">Transglycosylase SLT domain-containing protein</fullName>
    </submittedName>
</protein>
<dbReference type="STRING" id="1122204.SAMN05421781_2010"/>
<dbReference type="GO" id="GO:0000270">
    <property type="term" value="P:peptidoglycan metabolic process"/>
    <property type="evidence" value="ECO:0007669"/>
    <property type="project" value="InterPro"/>
</dbReference>
<dbReference type="InterPro" id="IPR008258">
    <property type="entry name" value="Transglycosylase_SLT_dom_1"/>
</dbReference>
<name>A0A1H2VBA7_9BACI</name>
<keyword evidence="5" id="KW-1185">Reference proteome</keyword>
<dbReference type="PANTHER" id="PTHR37423">
    <property type="entry name" value="SOLUBLE LYTIC MUREIN TRANSGLYCOSYLASE-RELATED"/>
    <property type="match status" value="1"/>
</dbReference>
<dbReference type="Proteomes" id="UP000199488">
    <property type="component" value="Unassembled WGS sequence"/>
</dbReference>
<feature type="region of interest" description="Disordered" evidence="2">
    <location>
        <begin position="78"/>
        <end position="117"/>
    </location>
</feature>
<reference evidence="4 5" key="1">
    <citation type="submission" date="2016-10" db="EMBL/GenBank/DDBJ databases">
        <authorList>
            <person name="de Groot N.N."/>
        </authorList>
    </citation>
    <scope>NUCLEOTIDE SEQUENCE [LARGE SCALE GENOMIC DNA]</scope>
    <source>
        <strain evidence="4 5">DSM 23126</strain>
    </source>
</reference>
<dbReference type="GO" id="GO:0016020">
    <property type="term" value="C:membrane"/>
    <property type="evidence" value="ECO:0007669"/>
    <property type="project" value="InterPro"/>
</dbReference>
<sequence length="239" mass="25361">MTISSSLFPSSTNAAAGNGQPSIPSQTASAAGRFGSFLYDSLKSTQSIMSEQNSSGFSPVSSSLFLNPLSANSYFSHLEDETSNTPAEPAAREAKKETAAASESSSSPEQPSGSGVVQTIERLSEKYGVDSKLVRALVKQESGFNPDAKSHAGAMGLMQLMPGTASMLKVKDPMDPEQNLDGGIRYLRDMLNKYNGNKTLALAAYNAGPGNVDKYDGIPPFKETQKYVPNVLANYQDLV</sequence>
<dbReference type="Pfam" id="PF01464">
    <property type="entry name" value="SLT"/>
    <property type="match status" value="1"/>
</dbReference>
<feature type="region of interest" description="Disordered" evidence="2">
    <location>
        <begin position="1"/>
        <end position="28"/>
    </location>
</feature>
<evidence type="ECO:0000256" key="1">
    <source>
        <dbReference type="ARBA" id="ARBA00007734"/>
    </source>
</evidence>
<proteinExistence type="inferred from homology"/>
<dbReference type="SUPFAM" id="SSF53955">
    <property type="entry name" value="Lysozyme-like"/>
    <property type="match status" value="1"/>
</dbReference>
<dbReference type="InterPro" id="IPR000189">
    <property type="entry name" value="Transglyc_AS"/>
</dbReference>
<dbReference type="PROSITE" id="PS00922">
    <property type="entry name" value="TRANSGLYCOSYLASE"/>
    <property type="match status" value="1"/>
</dbReference>
<gene>
    <name evidence="4" type="ORF">SAMN05421781_2010</name>
</gene>
<dbReference type="Gene3D" id="1.10.530.10">
    <property type="match status" value="1"/>
</dbReference>
<evidence type="ECO:0000313" key="4">
    <source>
        <dbReference type="EMBL" id="SDW65597.1"/>
    </source>
</evidence>